<dbReference type="AlphaFoldDB" id="W4LWG4"/>
<organism evidence="1 2">
    <name type="scientific">Entotheonella factor</name>
    <dbReference type="NCBI Taxonomy" id="1429438"/>
    <lineage>
        <taxon>Bacteria</taxon>
        <taxon>Pseudomonadati</taxon>
        <taxon>Nitrospinota/Tectimicrobiota group</taxon>
        <taxon>Candidatus Tectimicrobiota</taxon>
        <taxon>Candidatus Entotheonellia</taxon>
        <taxon>Candidatus Entotheonellales</taxon>
        <taxon>Candidatus Entotheonellaceae</taxon>
        <taxon>Candidatus Entotheonella</taxon>
    </lineage>
</organism>
<proteinExistence type="predicted"/>
<dbReference type="Gene3D" id="3.20.20.120">
    <property type="entry name" value="Enolase-like C-terminal domain"/>
    <property type="match status" value="1"/>
</dbReference>
<dbReference type="HOGENOM" id="CLU_3133529_0_0_7"/>
<sequence length="49" mass="5687">MNPFEVENGYIALPQGPGLGLELREEVLGRYPYREFPLRHLPTYRDEGP</sequence>
<protein>
    <recommendedName>
        <fullName evidence="3">Enolase C-terminal domain-containing protein</fullName>
    </recommendedName>
</protein>
<dbReference type="InterPro" id="IPR036849">
    <property type="entry name" value="Enolase-like_C_sf"/>
</dbReference>
<evidence type="ECO:0008006" key="3">
    <source>
        <dbReference type="Google" id="ProtNLM"/>
    </source>
</evidence>
<dbReference type="EMBL" id="AZHW01000165">
    <property type="protein sequence ID" value="ETX02233.1"/>
    <property type="molecule type" value="Genomic_DNA"/>
</dbReference>
<comment type="caution">
    <text evidence="1">The sequence shown here is derived from an EMBL/GenBank/DDBJ whole genome shotgun (WGS) entry which is preliminary data.</text>
</comment>
<dbReference type="Proteomes" id="UP000019141">
    <property type="component" value="Unassembled WGS sequence"/>
</dbReference>
<reference evidence="1 2" key="1">
    <citation type="journal article" date="2014" name="Nature">
        <title>An environmental bacterial taxon with a large and distinct metabolic repertoire.</title>
        <authorList>
            <person name="Wilson M.C."/>
            <person name="Mori T."/>
            <person name="Ruckert C."/>
            <person name="Uria A.R."/>
            <person name="Helf M.J."/>
            <person name="Takada K."/>
            <person name="Gernert C."/>
            <person name="Steffens U.A."/>
            <person name="Heycke N."/>
            <person name="Schmitt S."/>
            <person name="Rinke C."/>
            <person name="Helfrich E.J."/>
            <person name="Brachmann A.O."/>
            <person name="Gurgui C."/>
            <person name="Wakimoto T."/>
            <person name="Kracht M."/>
            <person name="Crusemann M."/>
            <person name="Hentschel U."/>
            <person name="Abe I."/>
            <person name="Matsunaga S."/>
            <person name="Kalinowski J."/>
            <person name="Takeyama H."/>
            <person name="Piel J."/>
        </authorList>
    </citation>
    <scope>NUCLEOTIDE SEQUENCE [LARGE SCALE GENOMIC DNA]</scope>
    <source>
        <strain evidence="2">TSY1</strain>
    </source>
</reference>
<evidence type="ECO:0000313" key="2">
    <source>
        <dbReference type="Proteomes" id="UP000019141"/>
    </source>
</evidence>
<accession>W4LWG4</accession>
<keyword evidence="2" id="KW-1185">Reference proteome</keyword>
<dbReference type="SUPFAM" id="SSF51604">
    <property type="entry name" value="Enolase C-terminal domain-like"/>
    <property type="match status" value="1"/>
</dbReference>
<name>W4LWG4_ENTF1</name>
<gene>
    <name evidence="1" type="ORF">ETSY1_04275</name>
</gene>
<evidence type="ECO:0000313" key="1">
    <source>
        <dbReference type="EMBL" id="ETX02233.1"/>
    </source>
</evidence>